<dbReference type="InterPro" id="IPR010259">
    <property type="entry name" value="S8pro/Inhibitor_I9"/>
</dbReference>
<evidence type="ECO:0000256" key="11">
    <source>
        <dbReference type="SAM" id="SignalP"/>
    </source>
</evidence>
<keyword evidence="7 10" id="KW-0720">Serine protease</keyword>
<evidence type="ECO:0000256" key="9">
    <source>
        <dbReference type="PIRSR" id="PIRSR615500-1"/>
    </source>
</evidence>
<feature type="domain" description="Peptidase S8/S53" evidence="12">
    <location>
        <begin position="535"/>
        <end position="990"/>
    </location>
</feature>
<evidence type="ECO:0000259" key="15">
    <source>
        <dbReference type="Pfam" id="PF17766"/>
    </source>
</evidence>
<proteinExistence type="inferred from homology"/>
<dbReference type="GO" id="GO:0006508">
    <property type="term" value="P:proteolysis"/>
    <property type="evidence" value="ECO:0007669"/>
    <property type="project" value="UniProtKB-KW"/>
</dbReference>
<evidence type="ECO:0000256" key="1">
    <source>
        <dbReference type="ARBA" id="ARBA00004613"/>
    </source>
</evidence>
<dbReference type="SUPFAM" id="SSF52743">
    <property type="entry name" value="Subtilisin-like"/>
    <property type="match status" value="2"/>
</dbReference>
<evidence type="ECO:0000259" key="13">
    <source>
        <dbReference type="Pfam" id="PF02225"/>
    </source>
</evidence>
<dbReference type="Pfam" id="PF00082">
    <property type="entry name" value="Peptidase_S8"/>
    <property type="match status" value="2"/>
</dbReference>
<keyword evidence="3" id="KW-0964">Secreted</keyword>
<feature type="signal peptide" evidence="11">
    <location>
        <begin position="1"/>
        <end position="24"/>
    </location>
</feature>
<feature type="active site" description="Charge relay system" evidence="9 10">
    <location>
        <position position="616"/>
    </location>
</feature>
<dbReference type="Proteomes" id="UP000239757">
    <property type="component" value="Unassembled WGS sequence"/>
</dbReference>
<dbReference type="InterPro" id="IPR041469">
    <property type="entry name" value="Subtilisin-like_FN3"/>
</dbReference>
<dbReference type="InterPro" id="IPR045051">
    <property type="entry name" value="SBT"/>
</dbReference>
<evidence type="ECO:0000256" key="5">
    <source>
        <dbReference type="ARBA" id="ARBA00022729"/>
    </source>
</evidence>
<evidence type="ECO:0008006" key="18">
    <source>
        <dbReference type="Google" id="ProtNLM"/>
    </source>
</evidence>
<dbReference type="FunFam" id="3.30.70.80:FF:000003">
    <property type="entry name" value="Subtilisin-like protease SBT1.9"/>
    <property type="match status" value="2"/>
</dbReference>
<protein>
    <recommendedName>
        <fullName evidence="18">Subtilisin-like protease SBT1.3</fullName>
    </recommendedName>
</protein>
<dbReference type="Gene3D" id="2.60.40.2310">
    <property type="match status" value="1"/>
</dbReference>
<keyword evidence="6 10" id="KW-0378">Hydrolase</keyword>
<comment type="subcellular location">
    <subcellularLocation>
        <location evidence="1">Secreted</location>
    </subcellularLocation>
</comment>
<feature type="domain" description="Inhibitor I9" evidence="14">
    <location>
        <begin position="424"/>
        <end position="509"/>
    </location>
</feature>
<dbReference type="EMBL" id="KZ666705">
    <property type="protein sequence ID" value="PPR93861.1"/>
    <property type="molecule type" value="Genomic_DNA"/>
</dbReference>
<dbReference type="InterPro" id="IPR000209">
    <property type="entry name" value="Peptidase_S8/S53_dom"/>
</dbReference>
<evidence type="ECO:0000259" key="14">
    <source>
        <dbReference type="Pfam" id="PF05922"/>
    </source>
</evidence>
<feature type="chain" id="PRO_5015143328" description="Subtilisin-like protease SBT1.3" evidence="11">
    <location>
        <begin position="25"/>
        <end position="1169"/>
    </location>
</feature>
<dbReference type="InterPro" id="IPR034197">
    <property type="entry name" value="Peptidases_S8_3"/>
</dbReference>
<feature type="active site" description="Charge relay system" evidence="9 10">
    <location>
        <position position="949"/>
    </location>
</feature>
<dbReference type="GO" id="GO:0048731">
    <property type="term" value="P:system development"/>
    <property type="evidence" value="ECO:0007669"/>
    <property type="project" value="UniProtKB-ARBA"/>
</dbReference>
<evidence type="ECO:0000256" key="2">
    <source>
        <dbReference type="ARBA" id="ARBA00011073"/>
    </source>
</evidence>
<dbReference type="FunFam" id="3.50.30.30:FF:000005">
    <property type="entry name" value="subtilisin-like protease SBT1.5"/>
    <property type="match status" value="1"/>
</dbReference>
<dbReference type="CDD" id="cd02120">
    <property type="entry name" value="PA_subtilisin_like"/>
    <property type="match status" value="1"/>
</dbReference>
<dbReference type="InterPro" id="IPR036852">
    <property type="entry name" value="Peptidase_S8/S53_dom_sf"/>
</dbReference>
<evidence type="ECO:0000259" key="12">
    <source>
        <dbReference type="Pfam" id="PF00082"/>
    </source>
</evidence>
<dbReference type="GO" id="GO:0004252">
    <property type="term" value="F:serine-type endopeptidase activity"/>
    <property type="evidence" value="ECO:0007669"/>
    <property type="project" value="UniProtKB-UniRule"/>
</dbReference>
<dbReference type="InterPro" id="IPR037045">
    <property type="entry name" value="S8pro/Inhibitor_I9_sf"/>
</dbReference>
<dbReference type="AlphaFoldDB" id="A0A2P5WS08"/>
<dbReference type="PRINTS" id="PR00723">
    <property type="entry name" value="SUBTILISIN"/>
</dbReference>
<dbReference type="PROSITE" id="PS00138">
    <property type="entry name" value="SUBTILASE_SER"/>
    <property type="match status" value="1"/>
</dbReference>
<dbReference type="OrthoDB" id="206201at2759"/>
<dbReference type="Gene3D" id="3.50.30.30">
    <property type="match status" value="1"/>
</dbReference>
<dbReference type="PANTHER" id="PTHR10795">
    <property type="entry name" value="PROPROTEIN CONVERTASE SUBTILISIN/KEXIN"/>
    <property type="match status" value="1"/>
</dbReference>
<dbReference type="PROSITE" id="PS51892">
    <property type="entry name" value="SUBTILASE"/>
    <property type="match status" value="2"/>
</dbReference>
<dbReference type="Pfam" id="PF17766">
    <property type="entry name" value="fn3_6"/>
    <property type="match status" value="1"/>
</dbReference>
<evidence type="ECO:0000256" key="8">
    <source>
        <dbReference type="ARBA" id="ARBA00023180"/>
    </source>
</evidence>
<dbReference type="Pfam" id="PF02225">
    <property type="entry name" value="PA"/>
    <property type="match status" value="1"/>
</dbReference>
<organism evidence="16 17">
    <name type="scientific">Gossypium barbadense</name>
    <name type="common">Sea Island cotton</name>
    <name type="synonym">Hibiscus barbadensis</name>
    <dbReference type="NCBI Taxonomy" id="3634"/>
    <lineage>
        <taxon>Eukaryota</taxon>
        <taxon>Viridiplantae</taxon>
        <taxon>Streptophyta</taxon>
        <taxon>Embryophyta</taxon>
        <taxon>Tracheophyta</taxon>
        <taxon>Spermatophyta</taxon>
        <taxon>Magnoliopsida</taxon>
        <taxon>eudicotyledons</taxon>
        <taxon>Gunneridae</taxon>
        <taxon>Pentapetalae</taxon>
        <taxon>rosids</taxon>
        <taxon>malvids</taxon>
        <taxon>Malvales</taxon>
        <taxon>Malvaceae</taxon>
        <taxon>Malvoideae</taxon>
        <taxon>Gossypium</taxon>
    </lineage>
</organism>
<dbReference type="CDD" id="cd04852">
    <property type="entry name" value="Peptidases_S8_3"/>
    <property type="match status" value="2"/>
</dbReference>
<keyword evidence="8" id="KW-0325">Glycoprotein</keyword>
<comment type="similarity">
    <text evidence="2 10">Belongs to the peptidase S8 family.</text>
</comment>
<feature type="domain" description="Inhibitor I9" evidence="14">
    <location>
        <begin position="33"/>
        <end position="118"/>
    </location>
</feature>
<comment type="caution">
    <text evidence="10">Lacks conserved residue(s) required for the propagation of feature annotation.</text>
</comment>
<accession>A0A2P5WS08</accession>
<dbReference type="Gene3D" id="3.40.50.200">
    <property type="entry name" value="Peptidase S8/S53 domain"/>
    <property type="match status" value="2"/>
</dbReference>
<evidence type="ECO:0000313" key="17">
    <source>
        <dbReference type="Proteomes" id="UP000239757"/>
    </source>
</evidence>
<keyword evidence="4 10" id="KW-0645">Protease</keyword>
<feature type="domain" description="Peptidase S8/S53" evidence="12">
    <location>
        <begin position="144"/>
        <end position="350"/>
    </location>
</feature>
<dbReference type="GO" id="GO:0005576">
    <property type="term" value="C:extracellular region"/>
    <property type="evidence" value="ECO:0007669"/>
    <property type="project" value="UniProtKB-SubCell"/>
</dbReference>
<feature type="domain" description="Subtilisin-like protease fibronectin type-III" evidence="15">
    <location>
        <begin position="1065"/>
        <end position="1163"/>
    </location>
</feature>
<dbReference type="InterPro" id="IPR015500">
    <property type="entry name" value="Peptidase_S8_subtilisin-rel"/>
</dbReference>
<dbReference type="InterPro" id="IPR023828">
    <property type="entry name" value="Peptidase_S8_Ser-AS"/>
</dbReference>
<dbReference type="InterPro" id="IPR003137">
    <property type="entry name" value="PA_domain"/>
</dbReference>
<name>A0A2P5WS08_GOSBA</name>
<dbReference type="FunFam" id="3.40.50.200:FF:000006">
    <property type="entry name" value="Subtilisin-like protease SBT1.5"/>
    <property type="match status" value="2"/>
</dbReference>
<evidence type="ECO:0000256" key="7">
    <source>
        <dbReference type="ARBA" id="ARBA00022825"/>
    </source>
</evidence>
<evidence type="ECO:0000256" key="6">
    <source>
        <dbReference type="ARBA" id="ARBA00022801"/>
    </source>
</evidence>
<sequence length="1169" mass="125376">MAENPVKWLFLILASCLCFAFVLSESNSLIKKTYIVQMHKSAMPASFSSPLEWYSSKLKSVMSDTQSEGEGDGENRIIYSYQNAFHGVAAQLTEEEAERLKQEDGVVAILPETKYELHTTRSPMFLGLEPEESTSIWSQKLADHDVIVGVLDTGIWPESASFNDTGMTPVPPHWKGTCETGRGFKKHHCNRKIVGARVFYRGYEAATGKINEKNEYKSPRDQDGHGTHTAATVAGSPVRGANLLGYAYGTARGMAPGARIAAYKVCWTGGCFSSDILSAVDRAVGDGVNVLSISLGGGALSYSHDSLAIATFGAMEMGVFVSCSAGNGGPDPVSLTNVSPWITTVGASTMDRDFPGNVKLGSGRTISGVSLYKGRRQTPKKSFGFGKIWLLKTPSKVRLFFISSKLPGFASCLTGQATSLIKKTYIVQMHKSAMPASFSSPLEWYSSKLKSVMSDTQSEGEGDGENRIIYSYQNAFHGVAAQLTEEEAERLKQEDGVVAILPETKYELHTTRSPMFLGLEPEESTSIWSQKLADHDVIVGVLDTGIWPESASFNDTGMTPVPPHWKGTCETGRGFKKHHCNRKIVGARVFYRGYEAATGKINEKNEYKSPRDQDGHGTHTAATVAGSPVRGANLLGYAYGTARGMAPGARIAAYKVCWTGGCFSSDILSAVDRAVGDGVNVLSISLGGGALSYSHDSLAIATFGAMEMGVFVSCSAGNGGPDPVSLTNVSPWITTVGASTMDRDFPGNVKLGSGRTIPGVSLYKGRRLLQANKQYPLVYMGSNSSSPNPSSLCLEGTLDPHVVSGKIVICDRGISPRVQKGQVVKDAGGVGMILTNTAANGEELVADCHLLPAVAVGEMEGKAIKHYALTNGKPTATLAFLGTRLGVRPSPVVAAFSSRGPNFLTLEILKPDVVAPGVNILAAWTGELGPSSLPTDHRRVRFNILSGTSMSCPHVSGIAALIKARHPDWSAAAVKSALMTTAYVHDNIHNPLQDSSTAAASTPYDHGAGHINPLKALDPGLIYDISAQDYFVFLCTQKLTAMQLKAFSKHSNMSCHHNTLATPGDLNYPAISVVFPEDTAISTLTLHRTVTNVGPPASHYHVVVSPFKGVTIKVEPKTLNFTRRNQKLSYKISFTRNSPQTMPEFGGLVWKDGVHKVRSPIAITWLPPF</sequence>
<dbReference type="Gene3D" id="3.30.70.80">
    <property type="entry name" value="Peptidase S8 propeptide/proteinase inhibitor I9"/>
    <property type="match status" value="2"/>
</dbReference>
<keyword evidence="5 11" id="KW-0732">Signal</keyword>
<feature type="domain" description="PA" evidence="13">
    <location>
        <begin position="774"/>
        <end position="864"/>
    </location>
</feature>
<evidence type="ECO:0000256" key="3">
    <source>
        <dbReference type="ARBA" id="ARBA00022525"/>
    </source>
</evidence>
<feature type="active site" description="Charge relay system" evidence="9 10">
    <location>
        <position position="543"/>
    </location>
</feature>
<evidence type="ECO:0000313" key="16">
    <source>
        <dbReference type="EMBL" id="PPR93861.1"/>
    </source>
</evidence>
<evidence type="ECO:0000256" key="10">
    <source>
        <dbReference type="PROSITE-ProRule" id="PRU01240"/>
    </source>
</evidence>
<reference evidence="16 17" key="1">
    <citation type="submission" date="2015-01" db="EMBL/GenBank/DDBJ databases">
        <title>Genome of allotetraploid Gossypium barbadense reveals genomic plasticity and fiber elongation in cotton evolution.</title>
        <authorList>
            <person name="Chen X."/>
            <person name="Liu X."/>
            <person name="Zhao B."/>
            <person name="Zheng H."/>
            <person name="Hu Y."/>
            <person name="Lu G."/>
            <person name="Yang C."/>
            <person name="Chen J."/>
            <person name="Shan C."/>
            <person name="Zhang L."/>
            <person name="Zhou Y."/>
            <person name="Wang L."/>
            <person name="Guo W."/>
            <person name="Bai Y."/>
            <person name="Ruan J."/>
            <person name="Shangguan X."/>
            <person name="Mao Y."/>
            <person name="Jiang J."/>
            <person name="Zhu Y."/>
            <person name="Lei J."/>
            <person name="Kang H."/>
            <person name="Chen S."/>
            <person name="He X."/>
            <person name="Wang R."/>
            <person name="Wang Y."/>
            <person name="Chen J."/>
            <person name="Wang L."/>
            <person name="Yu S."/>
            <person name="Wang B."/>
            <person name="Wei J."/>
            <person name="Song S."/>
            <person name="Lu X."/>
            <person name="Gao Z."/>
            <person name="Gu W."/>
            <person name="Deng X."/>
            <person name="Ma D."/>
            <person name="Wang S."/>
            <person name="Liang W."/>
            <person name="Fang L."/>
            <person name="Cai C."/>
            <person name="Zhu X."/>
            <person name="Zhou B."/>
            <person name="Zhang Y."/>
            <person name="Chen Z."/>
            <person name="Xu S."/>
            <person name="Zhu R."/>
            <person name="Wang S."/>
            <person name="Zhang T."/>
            <person name="Zhao G."/>
        </authorList>
    </citation>
    <scope>NUCLEOTIDE SEQUENCE [LARGE SCALE GENOMIC DNA]</scope>
    <source>
        <strain evidence="17">cv. Xinhai21</strain>
        <tissue evidence="16">Leaf</tissue>
    </source>
</reference>
<dbReference type="Pfam" id="PF05922">
    <property type="entry name" value="Inhibitor_I9"/>
    <property type="match status" value="2"/>
</dbReference>
<gene>
    <name evidence="16" type="ORF">GOBAR_AA26811</name>
</gene>
<evidence type="ECO:0000256" key="4">
    <source>
        <dbReference type="ARBA" id="ARBA00022670"/>
    </source>
</evidence>